<dbReference type="EMBL" id="AOGT01000174">
    <property type="protein sequence ID" value="EMG50604.1"/>
    <property type="molecule type" value="Genomic_DNA"/>
</dbReference>
<name>M3K705_CANMX</name>
<evidence type="ECO:0000313" key="1">
    <source>
        <dbReference type="EMBL" id="EMG50604.1"/>
    </source>
</evidence>
<sequence length="135" mass="15769">MSTSHHSELLHQAKLNQVKDLKNSSIYSKQLIQILQSLIKSNSLSTSSDLIDKMTTIHLLNDDIDKQLNRDISANYYELMKTKRKLQELISICSMQINKIDKHEQVDHQRGLQERCELIDQDLRILENTLKLIKK</sequence>
<organism evidence="1 2">
    <name type="scientific">Candida maltosa (strain Xu316)</name>
    <name type="common">Yeast</name>
    <dbReference type="NCBI Taxonomy" id="1245528"/>
    <lineage>
        <taxon>Eukaryota</taxon>
        <taxon>Fungi</taxon>
        <taxon>Dikarya</taxon>
        <taxon>Ascomycota</taxon>
        <taxon>Saccharomycotina</taxon>
        <taxon>Pichiomycetes</taxon>
        <taxon>Debaryomycetaceae</taxon>
        <taxon>Candida/Lodderomyces clade</taxon>
        <taxon>Candida</taxon>
    </lineage>
</organism>
<dbReference type="Proteomes" id="UP000011777">
    <property type="component" value="Unassembled WGS sequence"/>
</dbReference>
<accession>M3K705</accession>
<dbReference type="HOGENOM" id="CLU_141134_0_0_1"/>
<reference evidence="1 2" key="1">
    <citation type="submission" date="2013-02" db="EMBL/GenBank/DDBJ databases">
        <title>Genome sequence of Candida maltosa Xu316, a potential industrial strain for xylitol and ethanol production.</title>
        <authorList>
            <person name="Yu J."/>
            <person name="Wang Q."/>
            <person name="Geng X."/>
            <person name="Bao W."/>
            <person name="He P."/>
            <person name="Cai J."/>
        </authorList>
    </citation>
    <scope>NUCLEOTIDE SEQUENCE [LARGE SCALE GENOMIC DNA]</scope>
    <source>
        <strain evidence="2">Xu316</strain>
    </source>
</reference>
<keyword evidence="2" id="KW-1185">Reference proteome</keyword>
<dbReference type="OMA" id="VIKDCHY"/>
<proteinExistence type="predicted"/>
<dbReference type="eggNOG" id="ENOG502RQ4I">
    <property type="taxonomic scope" value="Eukaryota"/>
</dbReference>
<dbReference type="AlphaFoldDB" id="M3K705"/>
<evidence type="ECO:0000313" key="2">
    <source>
        <dbReference type="Proteomes" id="UP000011777"/>
    </source>
</evidence>
<protein>
    <submittedName>
        <fullName evidence="1">Uncharacterized protein</fullName>
    </submittedName>
</protein>
<dbReference type="OrthoDB" id="4081497at2759"/>
<comment type="caution">
    <text evidence="1">The sequence shown here is derived from an EMBL/GenBank/DDBJ whole genome shotgun (WGS) entry which is preliminary data.</text>
</comment>
<gene>
    <name evidence="1" type="ORF">G210_2080</name>
</gene>